<feature type="region of interest" description="Disordered" evidence="2">
    <location>
        <begin position="1"/>
        <end position="42"/>
    </location>
</feature>
<sequence length="313" mass="35686">MTRDTPVQMMRKSMSLPPRPPAVRHRASLQETGKSFSSKSFSKRRLERHSSFNGMQSQSRFELSLLEHVQVEFVKAFVPANKLSQPRYVMRITNVALGQSWEMGRTFKEFHELKEAIVNVMDHGHFCPSNCPWIYMYVSHHFPRRHLFRSRSPSVISARLTELQKFLTDVLRMSREKRSLDCSISSDAFPRILYDFLFEGMVFDPSDFNNTALEDRMSFVGGSRLSEYSVPEESCSICRRSLIGAEPTTITNVSPPSSNAETTSSHSTTDMSDDMDMQSLTTLECGHVFHDECILAKLNEHLQCPLCVDPVGA</sequence>
<dbReference type="Gene3D" id="3.30.1520.10">
    <property type="entry name" value="Phox-like domain"/>
    <property type="match status" value="1"/>
</dbReference>
<dbReference type="AlphaFoldDB" id="K3WTW5"/>
<dbReference type="EMBL" id="GL376613">
    <property type="status" value="NOT_ANNOTATED_CDS"/>
    <property type="molecule type" value="Genomic_DNA"/>
</dbReference>
<dbReference type="Pfam" id="PF00787">
    <property type="entry name" value="PX"/>
    <property type="match status" value="1"/>
</dbReference>
<dbReference type="InParanoid" id="K3WTW5"/>
<dbReference type="GO" id="GO:0035091">
    <property type="term" value="F:phosphatidylinositol binding"/>
    <property type="evidence" value="ECO:0007669"/>
    <property type="project" value="InterPro"/>
</dbReference>
<dbReference type="VEuPathDB" id="FungiDB:PYU1_G008395"/>
<dbReference type="InterPro" id="IPR001841">
    <property type="entry name" value="Znf_RING"/>
</dbReference>
<dbReference type="PROSITE" id="PS50089">
    <property type="entry name" value="ZF_RING_2"/>
    <property type="match status" value="1"/>
</dbReference>
<evidence type="ECO:0000313" key="4">
    <source>
        <dbReference type="EnsemblProtists" id="PYU1_T008411"/>
    </source>
</evidence>
<dbReference type="OMA" id="DECILAK"/>
<keyword evidence="1" id="KW-0863">Zinc-finger</keyword>
<evidence type="ECO:0000256" key="1">
    <source>
        <dbReference type="PROSITE-ProRule" id="PRU00175"/>
    </source>
</evidence>
<dbReference type="STRING" id="431595.K3WTW5"/>
<dbReference type="Proteomes" id="UP000019132">
    <property type="component" value="Unassembled WGS sequence"/>
</dbReference>
<reference evidence="4" key="3">
    <citation type="submission" date="2015-02" db="UniProtKB">
        <authorList>
            <consortium name="EnsemblProtists"/>
        </authorList>
    </citation>
    <scope>IDENTIFICATION</scope>
    <source>
        <strain evidence="4">DAOM BR144</strain>
    </source>
</reference>
<keyword evidence="5" id="KW-1185">Reference proteome</keyword>
<feature type="region of interest" description="Disordered" evidence="2">
    <location>
        <begin position="248"/>
        <end position="274"/>
    </location>
</feature>
<dbReference type="Pfam" id="PF13923">
    <property type="entry name" value="zf-C3HC4_2"/>
    <property type="match status" value="1"/>
</dbReference>
<reference evidence="5" key="1">
    <citation type="journal article" date="2010" name="Genome Biol.">
        <title>Genome sequence of the necrotrophic plant pathogen Pythium ultimum reveals original pathogenicity mechanisms and effector repertoire.</title>
        <authorList>
            <person name="Levesque C.A."/>
            <person name="Brouwer H."/>
            <person name="Cano L."/>
            <person name="Hamilton J.P."/>
            <person name="Holt C."/>
            <person name="Huitema E."/>
            <person name="Raffaele S."/>
            <person name="Robideau G.P."/>
            <person name="Thines M."/>
            <person name="Win J."/>
            <person name="Zerillo M.M."/>
            <person name="Beakes G.W."/>
            <person name="Boore J.L."/>
            <person name="Busam D."/>
            <person name="Dumas B."/>
            <person name="Ferriera S."/>
            <person name="Fuerstenberg S.I."/>
            <person name="Gachon C.M."/>
            <person name="Gaulin E."/>
            <person name="Govers F."/>
            <person name="Grenville-Briggs L."/>
            <person name="Horner N."/>
            <person name="Hostetler J."/>
            <person name="Jiang R.H."/>
            <person name="Johnson J."/>
            <person name="Krajaejun T."/>
            <person name="Lin H."/>
            <person name="Meijer H.J."/>
            <person name="Moore B."/>
            <person name="Morris P."/>
            <person name="Phuntmart V."/>
            <person name="Puiu D."/>
            <person name="Shetty J."/>
            <person name="Stajich J.E."/>
            <person name="Tripathy S."/>
            <person name="Wawra S."/>
            <person name="van West P."/>
            <person name="Whitty B.R."/>
            <person name="Coutinho P.M."/>
            <person name="Henrissat B."/>
            <person name="Martin F."/>
            <person name="Thomas P.D."/>
            <person name="Tyler B.M."/>
            <person name="De Vries R.P."/>
            <person name="Kamoun S."/>
            <person name="Yandell M."/>
            <person name="Tisserat N."/>
            <person name="Buell C.R."/>
        </authorList>
    </citation>
    <scope>NUCLEOTIDE SEQUENCE</scope>
    <source>
        <strain evidence="5">DAOM:BR144</strain>
    </source>
</reference>
<proteinExistence type="predicted"/>
<dbReference type="InterPro" id="IPR036871">
    <property type="entry name" value="PX_dom_sf"/>
</dbReference>
<dbReference type="InterPro" id="IPR013083">
    <property type="entry name" value="Znf_RING/FYVE/PHD"/>
</dbReference>
<dbReference type="GO" id="GO:0008270">
    <property type="term" value="F:zinc ion binding"/>
    <property type="evidence" value="ECO:0007669"/>
    <property type="project" value="UniProtKB-KW"/>
</dbReference>
<organism evidence="4 5">
    <name type="scientific">Globisporangium ultimum (strain ATCC 200006 / CBS 805.95 / DAOM BR144)</name>
    <name type="common">Pythium ultimum</name>
    <dbReference type="NCBI Taxonomy" id="431595"/>
    <lineage>
        <taxon>Eukaryota</taxon>
        <taxon>Sar</taxon>
        <taxon>Stramenopiles</taxon>
        <taxon>Oomycota</taxon>
        <taxon>Peronosporomycetes</taxon>
        <taxon>Pythiales</taxon>
        <taxon>Pythiaceae</taxon>
        <taxon>Globisporangium</taxon>
    </lineage>
</organism>
<dbReference type="EnsemblProtists" id="PYU1_T008411">
    <property type="protein sequence ID" value="PYU1_T008411"/>
    <property type="gene ID" value="PYU1_G008395"/>
</dbReference>
<reference evidence="5" key="2">
    <citation type="submission" date="2010-04" db="EMBL/GenBank/DDBJ databases">
        <authorList>
            <person name="Buell R."/>
            <person name="Hamilton J."/>
            <person name="Hostetler J."/>
        </authorList>
    </citation>
    <scope>NUCLEOTIDE SEQUENCE [LARGE SCALE GENOMIC DNA]</scope>
    <source>
        <strain evidence="5">DAOM:BR144</strain>
    </source>
</reference>
<evidence type="ECO:0000259" key="3">
    <source>
        <dbReference type="PROSITE" id="PS50089"/>
    </source>
</evidence>
<feature type="domain" description="RING-type" evidence="3">
    <location>
        <begin position="235"/>
        <end position="307"/>
    </location>
</feature>
<dbReference type="SUPFAM" id="SSF64268">
    <property type="entry name" value="PX domain"/>
    <property type="match status" value="1"/>
</dbReference>
<dbReference type="SUPFAM" id="SSF57850">
    <property type="entry name" value="RING/U-box"/>
    <property type="match status" value="1"/>
</dbReference>
<name>K3WTW5_GLOUD</name>
<keyword evidence="1" id="KW-0479">Metal-binding</keyword>
<dbReference type="InterPro" id="IPR001683">
    <property type="entry name" value="PX_dom"/>
</dbReference>
<keyword evidence="1" id="KW-0862">Zinc</keyword>
<dbReference type="SMART" id="SM00184">
    <property type="entry name" value="RING"/>
    <property type="match status" value="1"/>
</dbReference>
<accession>K3WTW5</accession>
<dbReference type="CDD" id="cd06093">
    <property type="entry name" value="PX_domain"/>
    <property type="match status" value="1"/>
</dbReference>
<dbReference type="HOGENOM" id="CLU_051953_1_0_1"/>
<dbReference type="Gene3D" id="3.30.40.10">
    <property type="entry name" value="Zinc/RING finger domain, C3HC4 (zinc finger)"/>
    <property type="match status" value="1"/>
</dbReference>
<dbReference type="eggNOG" id="ENOG502S37D">
    <property type="taxonomic scope" value="Eukaryota"/>
</dbReference>
<evidence type="ECO:0000256" key="2">
    <source>
        <dbReference type="SAM" id="MobiDB-lite"/>
    </source>
</evidence>
<evidence type="ECO:0000313" key="5">
    <source>
        <dbReference type="Proteomes" id="UP000019132"/>
    </source>
</evidence>
<feature type="compositionally biased region" description="Polar residues" evidence="2">
    <location>
        <begin position="248"/>
        <end position="261"/>
    </location>
</feature>
<protein>
    <recommendedName>
        <fullName evidence="3">RING-type domain-containing protein</fullName>
    </recommendedName>
</protein>